<comment type="caution">
    <text evidence="3">The sequence shown here is derived from an EMBL/GenBank/DDBJ whole genome shotgun (WGS) entry which is preliminary data.</text>
</comment>
<evidence type="ECO:0000256" key="1">
    <source>
        <dbReference type="SAM" id="MobiDB-lite"/>
    </source>
</evidence>
<reference evidence="3 4" key="1">
    <citation type="journal article" date="2018" name="Mol. Genet. Genomics">
        <title>The red deer Cervus elaphus genome CerEla1.0: sequencing, annotating, genes, and chromosomes.</title>
        <authorList>
            <person name="Bana N.A."/>
            <person name="Nyiri A."/>
            <person name="Nagy J."/>
            <person name="Frank K."/>
            <person name="Nagy T."/>
            <person name="Steger V."/>
            <person name="Schiller M."/>
            <person name="Lakatos P."/>
            <person name="Sugar L."/>
            <person name="Horn P."/>
            <person name="Barta E."/>
            <person name="Orosz L."/>
        </authorList>
    </citation>
    <scope>NUCLEOTIDE SEQUENCE [LARGE SCALE GENOMIC DNA]</scope>
    <source>
        <strain evidence="3">Hungarian</strain>
    </source>
</reference>
<keyword evidence="4" id="KW-1185">Reference proteome</keyword>
<gene>
    <name evidence="3" type="ORF">Celaphus_00013704</name>
</gene>
<dbReference type="EMBL" id="MKHE01000022">
    <property type="protein sequence ID" value="OWK03661.1"/>
    <property type="molecule type" value="Genomic_DNA"/>
</dbReference>
<feature type="transmembrane region" description="Helical" evidence="2">
    <location>
        <begin position="75"/>
        <end position="97"/>
    </location>
</feature>
<evidence type="ECO:0000256" key="2">
    <source>
        <dbReference type="SAM" id="Phobius"/>
    </source>
</evidence>
<feature type="region of interest" description="Disordered" evidence="1">
    <location>
        <begin position="204"/>
        <end position="228"/>
    </location>
</feature>
<organism evidence="3 4">
    <name type="scientific">Cervus elaphus hippelaphus</name>
    <name type="common">European red deer</name>
    <dbReference type="NCBI Taxonomy" id="46360"/>
    <lineage>
        <taxon>Eukaryota</taxon>
        <taxon>Metazoa</taxon>
        <taxon>Chordata</taxon>
        <taxon>Craniata</taxon>
        <taxon>Vertebrata</taxon>
        <taxon>Euteleostomi</taxon>
        <taxon>Mammalia</taxon>
        <taxon>Eutheria</taxon>
        <taxon>Laurasiatheria</taxon>
        <taxon>Artiodactyla</taxon>
        <taxon>Ruminantia</taxon>
        <taxon>Pecora</taxon>
        <taxon>Cervidae</taxon>
        <taxon>Cervinae</taxon>
        <taxon>Cervus</taxon>
    </lineage>
</organism>
<name>A0A212CCD0_CEREH</name>
<dbReference type="AlphaFoldDB" id="A0A212CCD0"/>
<feature type="transmembrane region" description="Helical" evidence="2">
    <location>
        <begin position="37"/>
        <end position="69"/>
    </location>
</feature>
<feature type="transmembrane region" description="Helical" evidence="2">
    <location>
        <begin position="6"/>
        <end position="30"/>
    </location>
</feature>
<proteinExistence type="predicted"/>
<sequence>MVMMVVTVVMVVMVTMVVTVVMVTMVVMVVTMVMVMVVMVMVVVIVVMMVLVVVVMVVVMLVVVMMVMMVTMVTVVVMVMMMMVVMVVMLVVMVHILRVPLDGRAKRAWPTPAPAPKPAPPQIQGCQTVTTSDLVGSVLYRDSELGGEGRSPGPAGSSPPALPTDPHSHPRSLLQVCSHSLSSPGTPVPSCYRDFCFEKHRQQVPSLPGESDGAAPWGQTGSPSDLLTSHEGLFSVTFG</sequence>
<evidence type="ECO:0000313" key="3">
    <source>
        <dbReference type="EMBL" id="OWK03661.1"/>
    </source>
</evidence>
<keyword evidence="2" id="KW-0472">Membrane</keyword>
<accession>A0A212CCD0</accession>
<feature type="region of interest" description="Disordered" evidence="1">
    <location>
        <begin position="144"/>
        <end position="172"/>
    </location>
</feature>
<protein>
    <submittedName>
        <fullName evidence="3">Uncharacterized protein</fullName>
    </submittedName>
</protein>
<keyword evidence="2" id="KW-1133">Transmembrane helix</keyword>
<dbReference type="Proteomes" id="UP000242450">
    <property type="component" value="Chromosome 22"/>
</dbReference>
<keyword evidence="2" id="KW-0812">Transmembrane</keyword>
<evidence type="ECO:0000313" key="4">
    <source>
        <dbReference type="Proteomes" id="UP000242450"/>
    </source>
</evidence>